<keyword evidence="2" id="KW-1185">Reference proteome</keyword>
<comment type="caution">
    <text evidence="1">The sequence shown here is derived from an EMBL/GenBank/DDBJ whole genome shotgun (WGS) entry which is preliminary data.</text>
</comment>
<protein>
    <submittedName>
        <fullName evidence="1">Uncharacterized protein</fullName>
    </submittedName>
</protein>
<organism evidence="1 2">
    <name type="scientific">Hygrophoropsis aurantiaca</name>
    <dbReference type="NCBI Taxonomy" id="72124"/>
    <lineage>
        <taxon>Eukaryota</taxon>
        <taxon>Fungi</taxon>
        <taxon>Dikarya</taxon>
        <taxon>Basidiomycota</taxon>
        <taxon>Agaricomycotina</taxon>
        <taxon>Agaricomycetes</taxon>
        <taxon>Agaricomycetidae</taxon>
        <taxon>Boletales</taxon>
        <taxon>Coniophorineae</taxon>
        <taxon>Hygrophoropsidaceae</taxon>
        <taxon>Hygrophoropsis</taxon>
    </lineage>
</organism>
<evidence type="ECO:0000313" key="1">
    <source>
        <dbReference type="EMBL" id="KAH7905971.1"/>
    </source>
</evidence>
<gene>
    <name evidence="1" type="ORF">BJ138DRAFT_1016948</name>
</gene>
<name>A0ACB7ZYF4_9AGAM</name>
<proteinExistence type="predicted"/>
<reference evidence="1" key="1">
    <citation type="journal article" date="2021" name="New Phytol.">
        <title>Evolutionary innovations through gain and loss of genes in the ectomycorrhizal Boletales.</title>
        <authorList>
            <person name="Wu G."/>
            <person name="Miyauchi S."/>
            <person name="Morin E."/>
            <person name="Kuo A."/>
            <person name="Drula E."/>
            <person name="Varga T."/>
            <person name="Kohler A."/>
            <person name="Feng B."/>
            <person name="Cao Y."/>
            <person name="Lipzen A."/>
            <person name="Daum C."/>
            <person name="Hundley H."/>
            <person name="Pangilinan J."/>
            <person name="Johnson J."/>
            <person name="Barry K."/>
            <person name="LaButti K."/>
            <person name="Ng V."/>
            <person name="Ahrendt S."/>
            <person name="Min B."/>
            <person name="Choi I.G."/>
            <person name="Park H."/>
            <person name="Plett J.M."/>
            <person name="Magnuson J."/>
            <person name="Spatafora J.W."/>
            <person name="Nagy L.G."/>
            <person name="Henrissat B."/>
            <person name="Grigoriev I.V."/>
            <person name="Yang Z.L."/>
            <person name="Xu J."/>
            <person name="Martin F.M."/>
        </authorList>
    </citation>
    <scope>NUCLEOTIDE SEQUENCE</scope>
    <source>
        <strain evidence="1">ATCC 28755</strain>
    </source>
</reference>
<evidence type="ECO:0000313" key="2">
    <source>
        <dbReference type="Proteomes" id="UP000790377"/>
    </source>
</evidence>
<sequence length="150" mass="16536">RMLSSCPPCQYRTEDEPPLAFSVLCALDGNNSAKLADPVLRGGTKHPDPRDGTSPIWLSESYVDQFKDEVSRAHNAAPLADDPIECGPDDPWVDEPSMEGDDAEPVAVCIDRWHNAAPEARKKMFAIFKKLGIFITVCHHGMLLTICDMV</sequence>
<dbReference type="EMBL" id="MU268091">
    <property type="protein sequence ID" value="KAH7905971.1"/>
    <property type="molecule type" value="Genomic_DNA"/>
</dbReference>
<dbReference type="Proteomes" id="UP000790377">
    <property type="component" value="Unassembled WGS sequence"/>
</dbReference>
<accession>A0ACB7ZYF4</accession>
<feature type="non-terminal residue" evidence="1">
    <location>
        <position position="1"/>
    </location>
</feature>